<feature type="domain" description="XdhC Rossmann" evidence="2">
    <location>
        <begin position="185"/>
        <end position="322"/>
    </location>
</feature>
<dbReference type="InterPro" id="IPR052698">
    <property type="entry name" value="MoCofactor_Util/Proc"/>
</dbReference>
<dbReference type="EMBL" id="JADEYS010000035">
    <property type="protein sequence ID" value="MBE9399729.1"/>
    <property type="molecule type" value="Genomic_DNA"/>
</dbReference>
<dbReference type="Pfam" id="PF02625">
    <property type="entry name" value="XdhC_CoxI"/>
    <property type="match status" value="1"/>
</dbReference>
<evidence type="ECO:0000313" key="4">
    <source>
        <dbReference type="Proteomes" id="UP000640333"/>
    </source>
</evidence>
<accession>A0A8J7FH89</accession>
<protein>
    <submittedName>
        <fullName evidence="3">XdhC family protein</fullName>
    </submittedName>
</protein>
<dbReference type="RefSeq" id="WP_193955423.1">
    <property type="nucleotide sequence ID" value="NZ_JADEYS010000035.1"/>
</dbReference>
<dbReference type="InterPro" id="IPR027051">
    <property type="entry name" value="XdhC_Rossmann_dom"/>
</dbReference>
<feature type="domain" description="XdhC- CoxI" evidence="1">
    <location>
        <begin position="21"/>
        <end position="66"/>
    </location>
</feature>
<gene>
    <name evidence="3" type="ORF">IOQ59_20890</name>
</gene>
<sequence length="343" mass="37512">MNTNVEALQHFHNPLGEQPYPVLEALITSVKGSAPTQPGDSMLLLSNGRWLGSVGGGNLEWKLMQAGQLSWWRWQETGQLPSASTMTIDHGLGCHTDQCCGGRVEARLVMVPPTLKALMNEQAQRIYQIDTEDRLQLVGGFTAGKQSLGDTSGWQPQVINGGKSERLTAGADRTLLRNAKDAPQLWIFGAGHIARALAPLASALDFRVSVFDGRPQWADPAAFPDEVNVRPSAFADTLDQADHNTTVLIMTHSHKLDYELLQQMSGWNLAYLGVIGSKTKATRFRHRLDNEGIDDSHVHMPIGLPDMGKAPMAVAVSCMAELLQLRERQQLSTAPDMHHEASA</sequence>
<keyword evidence="4" id="KW-1185">Reference proteome</keyword>
<dbReference type="PANTHER" id="PTHR30388">
    <property type="entry name" value="ALDEHYDE OXIDOREDUCTASE MOLYBDENUM COFACTOR ASSEMBLY PROTEIN"/>
    <property type="match status" value="1"/>
</dbReference>
<dbReference type="PANTHER" id="PTHR30388:SF6">
    <property type="entry name" value="XANTHINE DEHYDROGENASE SUBUNIT A-RELATED"/>
    <property type="match status" value="1"/>
</dbReference>
<dbReference type="Pfam" id="PF13478">
    <property type="entry name" value="XdhC_C"/>
    <property type="match status" value="1"/>
</dbReference>
<evidence type="ECO:0000259" key="2">
    <source>
        <dbReference type="Pfam" id="PF13478"/>
    </source>
</evidence>
<name>A0A8J7FH89_9GAMM</name>
<reference evidence="3" key="1">
    <citation type="submission" date="2020-10" db="EMBL/GenBank/DDBJ databases">
        <title>Bacterium isolated from coastal waters sediment.</title>
        <authorList>
            <person name="Chen R.-J."/>
            <person name="Lu D.-C."/>
            <person name="Zhu K.-L."/>
            <person name="Du Z.-J."/>
        </authorList>
    </citation>
    <scope>NUCLEOTIDE SEQUENCE</scope>
    <source>
        <strain evidence="3">N1Y112</strain>
    </source>
</reference>
<proteinExistence type="predicted"/>
<comment type="caution">
    <text evidence="3">The sequence shown here is derived from an EMBL/GenBank/DDBJ whole genome shotgun (WGS) entry which is preliminary data.</text>
</comment>
<evidence type="ECO:0000259" key="1">
    <source>
        <dbReference type="Pfam" id="PF02625"/>
    </source>
</evidence>
<dbReference type="Gene3D" id="3.40.50.720">
    <property type="entry name" value="NAD(P)-binding Rossmann-like Domain"/>
    <property type="match status" value="1"/>
</dbReference>
<evidence type="ECO:0000313" key="3">
    <source>
        <dbReference type="EMBL" id="MBE9399729.1"/>
    </source>
</evidence>
<organism evidence="3 4">
    <name type="scientific">Pontibacterium sinense</name>
    <dbReference type="NCBI Taxonomy" id="2781979"/>
    <lineage>
        <taxon>Bacteria</taxon>
        <taxon>Pseudomonadati</taxon>
        <taxon>Pseudomonadota</taxon>
        <taxon>Gammaproteobacteria</taxon>
        <taxon>Oceanospirillales</taxon>
        <taxon>Oceanospirillaceae</taxon>
        <taxon>Pontibacterium</taxon>
    </lineage>
</organism>
<dbReference type="AlphaFoldDB" id="A0A8J7FH89"/>
<dbReference type="InterPro" id="IPR003777">
    <property type="entry name" value="XdhC_CoxI"/>
</dbReference>
<dbReference type="Proteomes" id="UP000640333">
    <property type="component" value="Unassembled WGS sequence"/>
</dbReference>